<dbReference type="Proteomes" id="UP000267077">
    <property type="component" value="Unassembled WGS sequence"/>
</dbReference>
<evidence type="ECO:0000256" key="6">
    <source>
        <dbReference type="PIRSR" id="PIRSR005763-1"/>
    </source>
</evidence>
<dbReference type="InterPro" id="IPR003725">
    <property type="entry name" value="ModE-bd_N"/>
</dbReference>
<dbReference type="OrthoDB" id="9800709at2"/>
<keyword evidence="3 5" id="KW-0500">Molybdenum</keyword>
<keyword evidence="4" id="KW-0677">Repeat</keyword>
<dbReference type="SUPFAM" id="SSF46785">
    <property type="entry name" value="Winged helix' DNA-binding domain"/>
    <property type="match status" value="1"/>
</dbReference>
<evidence type="ECO:0000313" key="9">
    <source>
        <dbReference type="Proteomes" id="UP000267077"/>
    </source>
</evidence>
<dbReference type="GO" id="GO:0003700">
    <property type="term" value="F:DNA-binding transcription factor activity"/>
    <property type="evidence" value="ECO:0007669"/>
    <property type="project" value="InterPro"/>
</dbReference>
<evidence type="ECO:0000256" key="1">
    <source>
        <dbReference type="ARBA" id="ARBA00008110"/>
    </source>
</evidence>
<sequence length="264" mass="27583">MFKLKGVLSLHSDDRALGGADRIALLAKIDENGSITAAARAVGMSYKGAWDAIDAMNNLADEPLVTRVTGGKGGGGSQLTERGKRLIEAFAALEDVHRRFFEQFETLANESAADIKLIRSLMFRTSARNQLAGRVVNIHKGAVNDTVELALPGGEHVVATLTCESTQDLGLEIGSEAIALIKSSSVLIALPDDGMRLSARNQFPGTVVQVTMGAVNADVRIRLDGGSVMTSIVTTESVSALGLAEGVAVVAVVKASSVILGTAR</sequence>
<evidence type="ECO:0000313" key="8">
    <source>
        <dbReference type="EMBL" id="RUL61457.1"/>
    </source>
</evidence>
<dbReference type="Pfam" id="PF03459">
    <property type="entry name" value="TOBE"/>
    <property type="match status" value="2"/>
</dbReference>
<dbReference type="InterPro" id="IPR008995">
    <property type="entry name" value="Mo/tungstate-bd_C_term_dom"/>
</dbReference>
<evidence type="ECO:0000256" key="3">
    <source>
        <dbReference type="ARBA" id="ARBA00022505"/>
    </source>
</evidence>
<proteinExistence type="inferred from homology"/>
<dbReference type="InterPro" id="IPR004606">
    <property type="entry name" value="Mop_domain"/>
</dbReference>
<keyword evidence="9" id="KW-1185">Reference proteome</keyword>
<feature type="region of interest" description="Required for dimer formation and molybdate binding" evidence="6">
    <location>
        <begin position="125"/>
        <end position="133"/>
    </location>
</feature>
<dbReference type="Gene3D" id="1.10.10.10">
    <property type="entry name" value="Winged helix-like DNA-binding domain superfamily/Winged helix DNA-binding domain"/>
    <property type="match status" value="1"/>
</dbReference>
<evidence type="ECO:0000259" key="7">
    <source>
        <dbReference type="PROSITE" id="PS51866"/>
    </source>
</evidence>
<dbReference type="PROSITE" id="PS51866">
    <property type="entry name" value="MOP"/>
    <property type="match status" value="2"/>
</dbReference>
<evidence type="ECO:0000256" key="2">
    <source>
        <dbReference type="ARBA" id="ARBA00022448"/>
    </source>
</evidence>
<protein>
    <submittedName>
        <fullName evidence="8">LysR family transcriptional regulator</fullName>
    </submittedName>
</protein>
<comment type="caution">
    <text evidence="8">The sequence shown here is derived from an EMBL/GenBank/DDBJ whole genome shotgun (WGS) entry which is preliminary data.</text>
</comment>
<keyword evidence="2 5" id="KW-0813">Transport</keyword>
<dbReference type="GO" id="GO:0030151">
    <property type="term" value="F:molybdenum ion binding"/>
    <property type="evidence" value="ECO:0007669"/>
    <property type="project" value="UniProtKB-UniRule"/>
</dbReference>
<dbReference type="InterPro" id="IPR036388">
    <property type="entry name" value="WH-like_DNA-bd_sf"/>
</dbReference>
<dbReference type="PANTHER" id="PTHR30432:SF1">
    <property type="entry name" value="DNA-BINDING TRANSCRIPTIONAL DUAL REGULATOR MODE"/>
    <property type="match status" value="1"/>
</dbReference>
<dbReference type="InterPro" id="IPR016462">
    <property type="entry name" value="ModE"/>
</dbReference>
<dbReference type="SUPFAM" id="SSF50331">
    <property type="entry name" value="MOP-like"/>
    <property type="match status" value="2"/>
</dbReference>
<dbReference type="NCBIfam" id="TIGR00637">
    <property type="entry name" value="ModE_repress"/>
    <property type="match status" value="1"/>
</dbReference>
<comment type="similarity">
    <text evidence="1 5">Belongs to the ModE family.</text>
</comment>
<gene>
    <name evidence="8" type="ORF">EKH79_17635</name>
</gene>
<dbReference type="InterPro" id="IPR005116">
    <property type="entry name" value="Transp-assoc_OB_typ1"/>
</dbReference>
<feature type="domain" description="Mop" evidence="7">
    <location>
        <begin position="124"/>
        <end position="190"/>
    </location>
</feature>
<dbReference type="EMBL" id="RYZR01000008">
    <property type="protein sequence ID" value="RUL61457.1"/>
    <property type="molecule type" value="Genomic_DNA"/>
</dbReference>
<dbReference type="InterPro" id="IPR036390">
    <property type="entry name" value="WH_DNA-bd_sf"/>
</dbReference>
<dbReference type="GO" id="GO:0015689">
    <property type="term" value="P:molybdate ion transport"/>
    <property type="evidence" value="ECO:0007669"/>
    <property type="project" value="UniProtKB-UniRule"/>
</dbReference>
<dbReference type="Pfam" id="PF00126">
    <property type="entry name" value="HTH_1"/>
    <property type="match status" value="1"/>
</dbReference>
<dbReference type="NCBIfam" id="TIGR00638">
    <property type="entry name" value="Mop"/>
    <property type="match status" value="2"/>
</dbReference>
<organism evidence="8 9">
    <name type="scientific">Dyella dinghuensis</name>
    <dbReference type="NCBI Taxonomy" id="1920169"/>
    <lineage>
        <taxon>Bacteria</taxon>
        <taxon>Pseudomonadati</taxon>
        <taxon>Pseudomonadota</taxon>
        <taxon>Gammaproteobacteria</taxon>
        <taxon>Lysobacterales</taxon>
        <taxon>Rhodanobacteraceae</taxon>
        <taxon>Dyella</taxon>
    </lineage>
</organism>
<evidence type="ECO:0000256" key="4">
    <source>
        <dbReference type="ARBA" id="ARBA00022737"/>
    </source>
</evidence>
<dbReference type="PIRSF" id="PIRSF005763">
    <property type="entry name" value="Txn_reg_ModE"/>
    <property type="match status" value="1"/>
</dbReference>
<dbReference type="PANTHER" id="PTHR30432">
    <property type="entry name" value="TRANSCRIPTIONAL REGULATOR MODE"/>
    <property type="match status" value="1"/>
</dbReference>
<accession>A0A3S0RC62</accession>
<name>A0A3S0RC62_9GAMM</name>
<evidence type="ECO:0000256" key="5">
    <source>
        <dbReference type="PIRNR" id="PIRNR005763"/>
    </source>
</evidence>
<dbReference type="RefSeq" id="WP_126675168.1">
    <property type="nucleotide sequence ID" value="NZ_RYZR01000008.1"/>
</dbReference>
<dbReference type="Gene3D" id="2.40.50.100">
    <property type="match status" value="2"/>
</dbReference>
<dbReference type="AlphaFoldDB" id="A0A3S0RC62"/>
<dbReference type="InterPro" id="IPR051815">
    <property type="entry name" value="Molybdate_resp_trans_reg"/>
</dbReference>
<dbReference type="InterPro" id="IPR000847">
    <property type="entry name" value="LysR_HTH_N"/>
</dbReference>
<feature type="domain" description="Mop" evidence="7">
    <location>
        <begin position="196"/>
        <end position="262"/>
    </location>
</feature>
<reference evidence="8 9" key="1">
    <citation type="submission" date="2018-12" db="EMBL/GenBank/DDBJ databases">
        <title>Dyella dinghuensis sp. nov. DHOA06 and Dyella choica sp. nov. 4M-K27, isolated from forest soil.</title>
        <authorList>
            <person name="Qiu L.-H."/>
            <person name="Gao Z.-H."/>
        </authorList>
    </citation>
    <scope>NUCLEOTIDE SEQUENCE [LARGE SCALE GENOMIC DNA]</scope>
    <source>
        <strain evidence="8 9">DHOA06</strain>
    </source>
</reference>